<proteinExistence type="predicted"/>
<evidence type="ECO:0000256" key="1">
    <source>
        <dbReference type="SAM" id="MobiDB-lite"/>
    </source>
</evidence>
<dbReference type="NCBIfam" id="NF033550">
    <property type="entry name" value="transpos_ISL3"/>
    <property type="match status" value="1"/>
</dbReference>
<dbReference type="Pfam" id="PF01610">
    <property type="entry name" value="DDE_Tnp_ISL3"/>
    <property type="match status" value="1"/>
</dbReference>
<feature type="domain" description="Transposase IS204/IS1001/IS1096/IS1165 DDE" evidence="2">
    <location>
        <begin position="69"/>
        <end position="293"/>
    </location>
</feature>
<dbReference type="InterPro" id="IPR032877">
    <property type="entry name" value="Transposase_HTH"/>
</dbReference>
<dbReference type="InterPro" id="IPR002560">
    <property type="entry name" value="Transposase_DDE"/>
</dbReference>
<gene>
    <name evidence="4" type="ORF">B1A_07607</name>
</gene>
<accession>T1BD20</accession>
<organism evidence="4">
    <name type="scientific">mine drainage metagenome</name>
    <dbReference type="NCBI Taxonomy" id="410659"/>
    <lineage>
        <taxon>unclassified sequences</taxon>
        <taxon>metagenomes</taxon>
        <taxon>ecological metagenomes</taxon>
    </lineage>
</organism>
<dbReference type="EMBL" id="AUZX01005470">
    <property type="protein sequence ID" value="EQD67737.1"/>
    <property type="molecule type" value="Genomic_DNA"/>
</dbReference>
<evidence type="ECO:0000259" key="2">
    <source>
        <dbReference type="Pfam" id="PF01610"/>
    </source>
</evidence>
<dbReference type="PANTHER" id="PTHR33498">
    <property type="entry name" value="TRANSPOSASE FOR INSERTION SEQUENCE ELEMENT IS1557"/>
    <property type="match status" value="1"/>
</dbReference>
<dbReference type="AlphaFoldDB" id="T1BD20"/>
<dbReference type="InterPro" id="IPR047951">
    <property type="entry name" value="Transpos_ISL3"/>
</dbReference>
<protein>
    <submittedName>
        <fullName evidence="4">Transposase, IS204/IS1001/IS1096/IS1165 family protein</fullName>
    </submittedName>
</protein>
<dbReference type="Pfam" id="PF13542">
    <property type="entry name" value="HTH_Tnp_ISL3"/>
    <property type="match status" value="1"/>
</dbReference>
<sequence length="377" mass="43388">MKTERLDFLADNPFYTKRFAWHVGRRCRQSSARDVAKEFKLDWHTVKSLDKQYMAEQLRRAGMPGPKAIGIDEISIRKGHTYRIVVSDLIRKRPIWFGGTDRSEASMAMFYEALGTRKSAGIRLAVMDMWKPFRNATHTHAPQAAILFDKFHIMAHLGQALDAVRKSEYARLSGKDRRYIKGQKYDRRKSLWDTLLAHRENLSLDGKTALKQLLAANKRLNTAYLLKESFGQLWDYRREAWARRFFDQWRQSLRWQRLKPFEKFADMIERHWDGIAAYCQPENKVSLGFVEGLTQQQDSRHPAPRLRPARRGVSAPESAHLHAAGAVKSDQSTHTISRRPKFFMPCGTAASTATRTGFHRDAALAAGLRPHHSNATA</sequence>
<comment type="caution">
    <text evidence="4">The sequence shown here is derived from an EMBL/GenBank/DDBJ whole genome shotgun (WGS) entry which is preliminary data.</text>
</comment>
<evidence type="ECO:0000313" key="4">
    <source>
        <dbReference type="EMBL" id="EQD67737.1"/>
    </source>
</evidence>
<reference evidence="4" key="2">
    <citation type="journal article" date="2014" name="ISME J.">
        <title>Microbial stratification in low pH oxic and suboxic macroscopic growths along an acid mine drainage.</title>
        <authorList>
            <person name="Mendez-Garcia C."/>
            <person name="Mesa V."/>
            <person name="Sprenger R.R."/>
            <person name="Richter M."/>
            <person name="Diez M.S."/>
            <person name="Solano J."/>
            <person name="Bargiela R."/>
            <person name="Golyshina O.V."/>
            <person name="Manteca A."/>
            <person name="Ramos J.L."/>
            <person name="Gallego J.R."/>
            <person name="Llorente I."/>
            <person name="Martins Dos Santos V.A."/>
            <person name="Jensen O.N."/>
            <person name="Pelaez A.I."/>
            <person name="Sanchez J."/>
            <person name="Ferrer M."/>
        </authorList>
    </citation>
    <scope>NUCLEOTIDE SEQUENCE</scope>
</reference>
<dbReference type="PANTHER" id="PTHR33498:SF1">
    <property type="entry name" value="TRANSPOSASE FOR INSERTION SEQUENCE ELEMENT IS1557"/>
    <property type="match status" value="1"/>
</dbReference>
<feature type="domain" description="Transposase IS204/IS1001/IS1096/IS1165 helix-turn-helix" evidence="3">
    <location>
        <begin position="4"/>
        <end position="53"/>
    </location>
</feature>
<name>T1BD20_9ZZZZ</name>
<feature type="region of interest" description="Disordered" evidence="1">
    <location>
        <begin position="294"/>
        <end position="317"/>
    </location>
</feature>
<evidence type="ECO:0000259" key="3">
    <source>
        <dbReference type="Pfam" id="PF13542"/>
    </source>
</evidence>
<reference evidence="4" key="1">
    <citation type="submission" date="2013-08" db="EMBL/GenBank/DDBJ databases">
        <authorList>
            <person name="Mendez C."/>
            <person name="Richter M."/>
            <person name="Ferrer M."/>
            <person name="Sanchez J."/>
        </authorList>
    </citation>
    <scope>NUCLEOTIDE SEQUENCE</scope>
</reference>